<evidence type="ECO:0000313" key="23">
    <source>
        <dbReference type="Proteomes" id="UP000187203"/>
    </source>
</evidence>
<evidence type="ECO:0000256" key="16">
    <source>
        <dbReference type="ARBA" id="ARBA00047899"/>
    </source>
</evidence>
<keyword evidence="23" id="KW-1185">Reference proteome</keyword>
<dbReference type="GO" id="GO:0005524">
    <property type="term" value="F:ATP binding"/>
    <property type="evidence" value="ECO:0007669"/>
    <property type="project" value="UniProtKB-KW"/>
</dbReference>
<dbReference type="EC" id="2.7.11.1" evidence="3"/>
<keyword evidence="8 20" id="KW-0732">Signal</keyword>
<feature type="region of interest" description="Disordered" evidence="18">
    <location>
        <begin position="247"/>
        <end position="285"/>
    </location>
</feature>
<evidence type="ECO:0000256" key="17">
    <source>
        <dbReference type="ARBA" id="ARBA00048679"/>
    </source>
</evidence>
<evidence type="ECO:0000256" key="10">
    <source>
        <dbReference type="ARBA" id="ARBA00022741"/>
    </source>
</evidence>
<dbReference type="InterPro" id="IPR000719">
    <property type="entry name" value="Prot_kinase_dom"/>
</dbReference>
<feature type="domain" description="Protein kinase" evidence="21">
    <location>
        <begin position="311"/>
        <end position="599"/>
    </location>
</feature>
<dbReference type="InterPro" id="IPR011009">
    <property type="entry name" value="Kinase-like_dom_sf"/>
</dbReference>
<dbReference type="Gene3D" id="3.80.10.10">
    <property type="entry name" value="Ribonuclease Inhibitor"/>
    <property type="match status" value="1"/>
</dbReference>
<protein>
    <recommendedName>
        <fullName evidence="3">non-specific serine/threonine protein kinase</fullName>
        <ecNumber evidence="3">2.7.11.1</ecNumber>
    </recommendedName>
</protein>
<comment type="similarity">
    <text evidence="2">Belongs to the protein kinase superfamily. Ser/Thr protein kinase family.</text>
</comment>
<keyword evidence="15" id="KW-0675">Receptor</keyword>
<evidence type="ECO:0000256" key="14">
    <source>
        <dbReference type="ARBA" id="ARBA00023136"/>
    </source>
</evidence>
<comment type="caution">
    <text evidence="22">The sequence shown here is derived from an EMBL/GenBank/DDBJ whole genome shotgun (WGS) entry which is preliminary data.</text>
</comment>
<dbReference type="Pfam" id="PF13855">
    <property type="entry name" value="LRR_8"/>
    <property type="match status" value="1"/>
</dbReference>
<reference evidence="23" key="1">
    <citation type="submission" date="2013-09" db="EMBL/GenBank/DDBJ databases">
        <title>Corchorus olitorius genome sequencing.</title>
        <authorList>
            <person name="Alam M."/>
            <person name="Haque M.S."/>
            <person name="Islam M.S."/>
            <person name="Emdad E.M."/>
            <person name="Islam M.M."/>
            <person name="Ahmed B."/>
            <person name="Halim A."/>
            <person name="Hossen Q.M.M."/>
            <person name="Hossain M.Z."/>
            <person name="Ahmed R."/>
            <person name="Khan M.M."/>
            <person name="Islam R."/>
            <person name="Rashid M.M."/>
            <person name="Khan S.A."/>
            <person name="Rahman M.S."/>
            <person name="Alam M."/>
            <person name="Yahiya A.S."/>
            <person name="Khan M.S."/>
            <person name="Azam M.S."/>
            <person name="Haque T."/>
            <person name="Lashkar M.Z.H."/>
            <person name="Akhand A.I."/>
            <person name="Morshed G."/>
            <person name="Roy S."/>
            <person name="Uddin K.S."/>
            <person name="Rabeya T."/>
            <person name="Hossain A.S."/>
            <person name="Chowdhury A."/>
            <person name="Snigdha A.R."/>
            <person name="Mortoza M.S."/>
            <person name="Matin S.A."/>
            <person name="Hoque S.M.E."/>
            <person name="Islam M.K."/>
            <person name="Roy D.K."/>
            <person name="Haider R."/>
            <person name="Moosa M.M."/>
            <person name="Elias S.M."/>
            <person name="Hasan A.M."/>
            <person name="Jahan S."/>
            <person name="Shafiuddin M."/>
            <person name="Mahmood N."/>
            <person name="Shommy N.S."/>
        </authorList>
    </citation>
    <scope>NUCLEOTIDE SEQUENCE [LARGE SCALE GENOMIC DNA]</scope>
    <source>
        <strain evidence="23">cv. O-4</strain>
    </source>
</reference>
<accession>A0A1R3IH60</accession>
<gene>
    <name evidence="22" type="ORF">COLO4_23418</name>
</gene>
<feature type="chain" id="PRO_5013226752" description="non-specific serine/threonine protein kinase" evidence="20">
    <location>
        <begin position="26"/>
        <end position="621"/>
    </location>
</feature>
<dbReference type="PANTHER" id="PTHR48007:SF64">
    <property type="entry name" value="POLLEN RECEPTOR-LIKE KINASE 1"/>
    <property type="match status" value="1"/>
</dbReference>
<evidence type="ECO:0000256" key="1">
    <source>
        <dbReference type="ARBA" id="ARBA00004167"/>
    </source>
</evidence>
<keyword evidence="11" id="KW-0418">Kinase</keyword>
<comment type="catalytic activity">
    <reaction evidence="16">
        <text>L-threonyl-[protein] + ATP = O-phospho-L-threonyl-[protein] + ADP + H(+)</text>
        <dbReference type="Rhea" id="RHEA:46608"/>
        <dbReference type="Rhea" id="RHEA-COMP:11060"/>
        <dbReference type="Rhea" id="RHEA-COMP:11605"/>
        <dbReference type="ChEBI" id="CHEBI:15378"/>
        <dbReference type="ChEBI" id="CHEBI:30013"/>
        <dbReference type="ChEBI" id="CHEBI:30616"/>
        <dbReference type="ChEBI" id="CHEBI:61977"/>
        <dbReference type="ChEBI" id="CHEBI:456216"/>
        <dbReference type="EC" id="2.7.11.1"/>
    </reaction>
</comment>
<evidence type="ECO:0000256" key="20">
    <source>
        <dbReference type="SAM" id="SignalP"/>
    </source>
</evidence>
<comment type="catalytic activity">
    <reaction evidence="17">
        <text>L-seryl-[protein] + ATP = O-phospho-L-seryl-[protein] + ADP + H(+)</text>
        <dbReference type="Rhea" id="RHEA:17989"/>
        <dbReference type="Rhea" id="RHEA-COMP:9863"/>
        <dbReference type="Rhea" id="RHEA-COMP:11604"/>
        <dbReference type="ChEBI" id="CHEBI:15378"/>
        <dbReference type="ChEBI" id="CHEBI:29999"/>
        <dbReference type="ChEBI" id="CHEBI:30616"/>
        <dbReference type="ChEBI" id="CHEBI:83421"/>
        <dbReference type="ChEBI" id="CHEBI:456216"/>
        <dbReference type="EC" id="2.7.11.1"/>
    </reaction>
</comment>
<keyword evidence="14 19" id="KW-0472">Membrane</keyword>
<dbReference type="SUPFAM" id="SSF56112">
    <property type="entry name" value="Protein kinase-like (PK-like)"/>
    <property type="match status" value="1"/>
</dbReference>
<dbReference type="EMBL" id="AWUE01018196">
    <property type="protein sequence ID" value="OMO81841.1"/>
    <property type="molecule type" value="Genomic_DNA"/>
</dbReference>
<keyword evidence="6" id="KW-0808">Transferase</keyword>
<evidence type="ECO:0000256" key="6">
    <source>
        <dbReference type="ARBA" id="ARBA00022679"/>
    </source>
</evidence>
<dbReference type="GO" id="GO:0016020">
    <property type="term" value="C:membrane"/>
    <property type="evidence" value="ECO:0007669"/>
    <property type="project" value="UniProtKB-SubCell"/>
</dbReference>
<evidence type="ECO:0000256" key="2">
    <source>
        <dbReference type="ARBA" id="ARBA00008684"/>
    </source>
</evidence>
<evidence type="ECO:0000256" key="19">
    <source>
        <dbReference type="SAM" id="Phobius"/>
    </source>
</evidence>
<evidence type="ECO:0000256" key="11">
    <source>
        <dbReference type="ARBA" id="ARBA00022777"/>
    </source>
</evidence>
<keyword evidence="4" id="KW-0597">Phosphoprotein</keyword>
<evidence type="ECO:0000259" key="21">
    <source>
        <dbReference type="PROSITE" id="PS50011"/>
    </source>
</evidence>
<dbReference type="PANTHER" id="PTHR48007">
    <property type="entry name" value="LEUCINE-RICH REPEAT RECEPTOR-LIKE PROTEIN KINASE PXC1"/>
    <property type="match status" value="1"/>
</dbReference>
<keyword evidence="12" id="KW-0067">ATP-binding</keyword>
<dbReference type="Gene3D" id="1.10.510.10">
    <property type="entry name" value="Transferase(Phosphotransferase) domain 1"/>
    <property type="match status" value="1"/>
</dbReference>
<evidence type="ECO:0000256" key="8">
    <source>
        <dbReference type="ARBA" id="ARBA00022729"/>
    </source>
</evidence>
<dbReference type="PROSITE" id="PS50011">
    <property type="entry name" value="PROTEIN_KINASE_DOM"/>
    <property type="match status" value="1"/>
</dbReference>
<dbReference type="InterPro" id="IPR001245">
    <property type="entry name" value="Ser-Thr/Tyr_kinase_cat_dom"/>
</dbReference>
<dbReference type="FunFam" id="3.30.200.20:FF:000307">
    <property type="entry name" value="pollen receptor-like kinase 1"/>
    <property type="match status" value="1"/>
</dbReference>
<keyword evidence="5" id="KW-0433">Leucine-rich repeat</keyword>
<feature type="signal peptide" evidence="20">
    <location>
        <begin position="1"/>
        <end position="25"/>
    </location>
</feature>
<evidence type="ECO:0000256" key="15">
    <source>
        <dbReference type="ARBA" id="ARBA00023170"/>
    </source>
</evidence>
<dbReference type="Pfam" id="PF07714">
    <property type="entry name" value="PK_Tyr_Ser-Thr"/>
    <property type="match status" value="1"/>
</dbReference>
<keyword evidence="13 19" id="KW-1133">Transmembrane helix</keyword>
<feature type="transmembrane region" description="Helical" evidence="19">
    <location>
        <begin position="223"/>
        <end position="243"/>
    </location>
</feature>
<dbReference type="Proteomes" id="UP000187203">
    <property type="component" value="Unassembled WGS sequence"/>
</dbReference>
<dbReference type="InterPro" id="IPR046959">
    <property type="entry name" value="PRK1-6/SRF4-like"/>
</dbReference>
<comment type="subcellular location">
    <subcellularLocation>
        <location evidence="1">Membrane</location>
        <topology evidence="1">Single-pass membrane protein</topology>
    </subcellularLocation>
</comment>
<dbReference type="AlphaFoldDB" id="A0A1R3IH60"/>
<sequence length="621" mass="67956">MAAAVHPNFFLLLFSLYLVPWSSYALSESEILVKFKSSLSNSDEGALGKWGKDINLPPCKGGNVSNWGDAVVCEGGSVTGLILENMGLSGTIDVDTLKALPNLRILSFINNKFEGPIPELKKLNRLKNIFLSKNGFSGEIPGDAFSGMIGLKKLYLSNNKFTGPIPSSLPTLPKLMDLKLNGNQFSGQIPDFQQKSLAKFDVSNNALEGPIPVGLISRKNPDFLFSVGVLVLASVLGVVMVMMRRGRKQQPPLSVEAPPSNLGIKAGLKEEDHSSASTHSRNGNGKKAEAATKLCFVRDDRESFDLADLLKASAEILGSGSFGSSYKTALPSGAEMVVKRYKQMNNVGKEEFQEHMRRIGRLNHDNLLPLVAYYYRKEEKLLVADFVHRGSLAVHLHGYQSLGQPPLDWPTRLKIVKGVAKGLGYLYKELPSLIAPHGHLKSSNILLNQSLEPLISDYALIPVINQESAQDLMVAYKSPEYAQHGRITKKTDIWALGVLILEVLTGKFPANFLHKGKASEDQDLATWVKSVVGEDMSGADQVFDKDMGATNNNAQAEMLKLLNIALTCCELDVDKRLEMKLALDQIEGLQDPKEDEDFYSSVASDAGDKRSSRGMSDDFSL</sequence>
<evidence type="ECO:0000256" key="13">
    <source>
        <dbReference type="ARBA" id="ARBA00022989"/>
    </source>
</evidence>
<organism evidence="22 23">
    <name type="scientific">Corchorus olitorius</name>
    <dbReference type="NCBI Taxonomy" id="93759"/>
    <lineage>
        <taxon>Eukaryota</taxon>
        <taxon>Viridiplantae</taxon>
        <taxon>Streptophyta</taxon>
        <taxon>Embryophyta</taxon>
        <taxon>Tracheophyta</taxon>
        <taxon>Spermatophyta</taxon>
        <taxon>Magnoliopsida</taxon>
        <taxon>eudicotyledons</taxon>
        <taxon>Gunneridae</taxon>
        <taxon>Pentapetalae</taxon>
        <taxon>rosids</taxon>
        <taxon>malvids</taxon>
        <taxon>Malvales</taxon>
        <taxon>Malvaceae</taxon>
        <taxon>Grewioideae</taxon>
        <taxon>Apeibeae</taxon>
        <taxon>Corchorus</taxon>
    </lineage>
</organism>
<name>A0A1R3IH60_9ROSI</name>
<evidence type="ECO:0000313" key="22">
    <source>
        <dbReference type="EMBL" id="OMO81841.1"/>
    </source>
</evidence>
<dbReference type="Gene3D" id="3.30.200.20">
    <property type="entry name" value="Phosphorylase Kinase, domain 1"/>
    <property type="match status" value="1"/>
</dbReference>
<evidence type="ECO:0000256" key="9">
    <source>
        <dbReference type="ARBA" id="ARBA00022737"/>
    </source>
</evidence>
<proteinExistence type="inferred from homology"/>
<feature type="region of interest" description="Disordered" evidence="18">
    <location>
        <begin position="591"/>
        <end position="621"/>
    </location>
</feature>
<evidence type="ECO:0000256" key="18">
    <source>
        <dbReference type="SAM" id="MobiDB-lite"/>
    </source>
</evidence>
<dbReference type="FunFam" id="1.10.510.10:FF:000480">
    <property type="entry name" value="Pollen receptor-like kinase 1"/>
    <property type="match status" value="1"/>
</dbReference>
<evidence type="ECO:0000256" key="7">
    <source>
        <dbReference type="ARBA" id="ARBA00022692"/>
    </source>
</evidence>
<evidence type="ECO:0000256" key="12">
    <source>
        <dbReference type="ARBA" id="ARBA00022840"/>
    </source>
</evidence>
<evidence type="ECO:0000256" key="5">
    <source>
        <dbReference type="ARBA" id="ARBA00022614"/>
    </source>
</evidence>
<keyword evidence="7 19" id="KW-0812">Transmembrane</keyword>
<dbReference type="STRING" id="93759.A0A1R3IH60"/>
<evidence type="ECO:0000256" key="4">
    <source>
        <dbReference type="ARBA" id="ARBA00022553"/>
    </source>
</evidence>
<dbReference type="GO" id="GO:0004674">
    <property type="term" value="F:protein serine/threonine kinase activity"/>
    <property type="evidence" value="ECO:0007669"/>
    <property type="project" value="UniProtKB-EC"/>
</dbReference>
<evidence type="ECO:0000256" key="3">
    <source>
        <dbReference type="ARBA" id="ARBA00012513"/>
    </source>
</evidence>
<dbReference type="SUPFAM" id="SSF52058">
    <property type="entry name" value="L domain-like"/>
    <property type="match status" value="1"/>
</dbReference>
<keyword evidence="9" id="KW-0677">Repeat</keyword>
<dbReference type="InterPro" id="IPR001611">
    <property type="entry name" value="Leu-rich_rpt"/>
</dbReference>
<dbReference type="OrthoDB" id="418615at2759"/>
<keyword evidence="10" id="KW-0547">Nucleotide-binding</keyword>
<dbReference type="InterPro" id="IPR032675">
    <property type="entry name" value="LRR_dom_sf"/>
</dbReference>